<dbReference type="Gene3D" id="3.40.720.10">
    <property type="entry name" value="Alkaline Phosphatase, subunit A"/>
    <property type="match status" value="1"/>
</dbReference>
<reference evidence="1 2" key="1">
    <citation type="submission" date="2024-01" db="EMBL/GenBank/DDBJ databases">
        <title>The genome of the rayed Mediterranean limpet Patella caerulea (Linnaeus, 1758).</title>
        <authorList>
            <person name="Anh-Thu Weber A."/>
            <person name="Halstead-Nussloch G."/>
        </authorList>
    </citation>
    <scope>NUCLEOTIDE SEQUENCE [LARGE SCALE GENOMIC DNA]</scope>
    <source>
        <strain evidence="1">AATW-2023a</strain>
        <tissue evidence="1">Whole specimen</tissue>
    </source>
</reference>
<name>A0AAN8JD14_PATCE</name>
<dbReference type="InterPro" id="IPR017850">
    <property type="entry name" value="Alkaline_phosphatase_core_sf"/>
</dbReference>
<dbReference type="SUPFAM" id="SSF53649">
    <property type="entry name" value="Alkaline phosphatase-like"/>
    <property type="match status" value="1"/>
</dbReference>
<sequence>MRKSHVKLKKVAILLFGVVMTSSLFAHWITRKIHIPQYIHDSKQETGDFLVDTEACRIPDLDPFDSSIEEHIRLAKGIQCFAKPSITFQDGDMLRLNWTTIYQSYKGDFSHCKYQGIRRGEKMSDEHFIYTELSEEFRADVKMAEEFIRVYCFSTSGGKIYTNFHALIIPNHTRLKELKKSLRRHVRTRKPREILNVVMIGVDSVSRLNHVRNMPKTRDYLLRHLDAIELQGYTKVADNTFVNIVPMTTGKFVEELPWNETKRMEPFDKYNFIWKNFASNGYSTMYAEDAPKMAIFTYLKKGFHNPPTDYYNRPFSVAMEKHPSVWNHGHQCVGDRLETDILLDYSRDFAKMNKNHPYFTFAFITRLTHDVLSNAGLADDVYYKQLGQFYKDGLFNNSVVILFSDHGQRFGSFRESYIGKLEERLPMMFLIFPKWFYKKYPKITQNLKINQNRLTTPFDIYETLKDILYFTGHIKGDVDVKQRGISLFEEIPTSRSCDHAGILPHWCVCMMQEQLPVDHRFSRLSVKYLISEINRQIFHYHDRCARLVLGHIKSVHILKNNDQLLRFDHSSNDVINRTVVYGKRTSMVTLFQVAVVLVPGASVFEATIKYDEMTRMFSLAGDVSRINRYGNQGDCIDESHLRKYCFCFV</sequence>
<dbReference type="CDD" id="cd16021">
    <property type="entry name" value="ALP_like"/>
    <property type="match status" value="1"/>
</dbReference>
<organism evidence="1 2">
    <name type="scientific">Patella caerulea</name>
    <name type="common">Rayed Mediterranean limpet</name>
    <dbReference type="NCBI Taxonomy" id="87958"/>
    <lineage>
        <taxon>Eukaryota</taxon>
        <taxon>Metazoa</taxon>
        <taxon>Spiralia</taxon>
        <taxon>Lophotrochozoa</taxon>
        <taxon>Mollusca</taxon>
        <taxon>Gastropoda</taxon>
        <taxon>Patellogastropoda</taxon>
        <taxon>Patelloidea</taxon>
        <taxon>Patellidae</taxon>
        <taxon>Patella</taxon>
    </lineage>
</organism>
<dbReference type="AlphaFoldDB" id="A0AAN8JD14"/>
<accession>A0AAN8JD14</accession>
<keyword evidence="2" id="KW-1185">Reference proteome</keyword>
<dbReference type="FunFam" id="3.40.720.10:FF:000017">
    <property type="entry name" value="Predicted protein"/>
    <property type="match status" value="1"/>
</dbReference>
<dbReference type="GO" id="GO:0005615">
    <property type="term" value="C:extracellular space"/>
    <property type="evidence" value="ECO:0007669"/>
    <property type="project" value="TreeGrafter"/>
</dbReference>
<dbReference type="PANTHER" id="PTHR10974">
    <property type="entry name" value="FI08016P-RELATED"/>
    <property type="match status" value="1"/>
</dbReference>
<dbReference type="Pfam" id="PF02995">
    <property type="entry name" value="DUF229"/>
    <property type="match status" value="1"/>
</dbReference>
<evidence type="ECO:0000313" key="1">
    <source>
        <dbReference type="EMBL" id="KAK6172788.1"/>
    </source>
</evidence>
<dbReference type="PANTHER" id="PTHR10974:SF1">
    <property type="entry name" value="FI08016P-RELATED"/>
    <property type="match status" value="1"/>
</dbReference>
<proteinExistence type="predicted"/>
<dbReference type="InterPro" id="IPR004245">
    <property type="entry name" value="DUF229"/>
</dbReference>
<dbReference type="EMBL" id="JAZGQO010000011">
    <property type="protein sequence ID" value="KAK6172788.1"/>
    <property type="molecule type" value="Genomic_DNA"/>
</dbReference>
<comment type="caution">
    <text evidence="1">The sequence shown here is derived from an EMBL/GenBank/DDBJ whole genome shotgun (WGS) entry which is preliminary data.</text>
</comment>
<gene>
    <name evidence="1" type="ORF">SNE40_016378</name>
</gene>
<protein>
    <submittedName>
        <fullName evidence="1">Uncharacterized protein</fullName>
    </submittedName>
</protein>
<dbReference type="Proteomes" id="UP001347796">
    <property type="component" value="Unassembled WGS sequence"/>
</dbReference>
<evidence type="ECO:0000313" key="2">
    <source>
        <dbReference type="Proteomes" id="UP001347796"/>
    </source>
</evidence>